<dbReference type="GO" id="GO:0000122">
    <property type="term" value="P:negative regulation of transcription by RNA polymerase II"/>
    <property type="evidence" value="ECO:0007669"/>
    <property type="project" value="TreeGrafter"/>
</dbReference>
<keyword evidence="5" id="KW-0238">DNA-binding</keyword>
<keyword evidence="1" id="KW-0479">Metal-binding</keyword>
<keyword evidence="10" id="KW-1185">Reference proteome</keyword>
<dbReference type="AlphaFoldDB" id="A0A0P5WD63"/>
<dbReference type="GO" id="GO:0045944">
    <property type="term" value="P:positive regulation of transcription by RNA polymerase II"/>
    <property type="evidence" value="ECO:0007669"/>
    <property type="project" value="TreeGrafter"/>
</dbReference>
<evidence type="ECO:0000256" key="3">
    <source>
        <dbReference type="ARBA" id="ARBA00022833"/>
    </source>
</evidence>
<dbReference type="Gene3D" id="3.30.50.10">
    <property type="entry name" value="Erythroid Transcription Factor GATA-1, subunit A"/>
    <property type="match status" value="1"/>
</dbReference>
<dbReference type="Proteomes" id="UP000076858">
    <property type="component" value="Unassembled WGS sequence"/>
</dbReference>
<keyword evidence="3" id="KW-0862">Zinc</keyword>
<evidence type="ECO:0000313" key="10">
    <source>
        <dbReference type="Proteomes" id="UP000076858"/>
    </source>
</evidence>
<dbReference type="Pfam" id="PF00105">
    <property type="entry name" value="zf-C4"/>
    <property type="match status" value="1"/>
</dbReference>
<dbReference type="GO" id="GO:0000978">
    <property type="term" value="F:RNA polymerase II cis-regulatory region sequence-specific DNA binding"/>
    <property type="evidence" value="ECO:0007669"/>
    <property type="project" value="TreeGrafter"/>
</dbReference>
<name>A0A0P5WD63_9CRUS</name>
<dbReference type="InterPro" id="IPR001628">
    <property type="entry name" value="Znf_hrmn_rcpt"/>
</dbReference>
<keyword evidence="7 9" id="KW-0675">Receptor</keyword>
<dbReference type="SUPFAM" id="SSF48508">
    <property type="entry name" value="Nuclear receptor ligand-binding domain"/>
    <property type="match status" value="1"/>
</dbReference>
<evidence type="ECO:0000256" key="1">
    <source>
        <dbReference type="ARBA" id="ARBA00022723"/>
    </source>
</evidence>
<dbReference type="PROSITE" id="PS51030">
    <property type="entry name" value="NUCLEAR_REC_DBD_2"/>
    <property type="match status" value="1"/>
</dbReference>
<dbReference type="PRINTS" id="PR00047">
    <property type="entry name" value="STROIDFINGER"/>
</dbReference>
<keyword evidence="2" id="KW-0863">Zinc-finger</keyword>
<accession>A0A0P5WD63</accession>
<evidence type="ECO:0000256" key="4">
    <source>
        <dbReference type="ARBA" id="ARBA00023015"/>
    </source>
</evidence>
<dbReference type="SMR" id="A0A0P5WD63"/>
<organism evidence="9 10">
    <name type="scientific">Daphnia magna</name>
    <dbReference type="NCBI Taxonomy" id="35525"/>
    <lineage>
        <taxon>Eukaryota</taxon>
        <taxon>Metazoa</taxon>
        <taxon>Ecdysozoa</taxon>
        <taxon>Arthropoda</taxon>
        <taxon>Crustacea</taxon>
        <taxon>Branchiopoda</taxon>
        <taxon>Diplostraca</taxon>
        <taxon>Cladocera</taxon>
        <taxon>Anomopoda</taxon>
        <taxon>Daphniidae</taxon>
        <taxon>Daphnia</taxon>
    </lineage>
</organism>
<dbReference type="InterPro" id="IPR050234">
    <property type="entry name" value="Nuclear_hormone_rcpt_NR1"/>
</dbReference>
<dbReference type="PROSITE" id="PS51843">
    <property type="entry name" value="NR_LBD"/>
    <property type="match status" value="1"/>
</dbReference>
<evidence type="ECO:0000256" key="8">
    <source>
        <dbReference type="ARBA" id="ARBA00023242"/>
    </source>
</evidence>
<comment type="caution">
    <text evidence="9">The sequence shown here is derived from an EMBL/GenBank/DDBJ whole genome shotgun (WGS) entry which is preliminary data.</text>
</comment>
<dbReference type="InterPro" id="IPR035500">
    <property type="entry name" value="NHR-like_dom_sf"/>
</dbReference>
<dbReference type="SMART" id="SM00399">
    <property type="entry name" value="ZnF_C4"/>
    <property type="match status" value="1"/>
</dbReference>
<dbReference type="InterPro" id="IPR013088">
    <property type="entry name" value="Znf_NHR/GATA"/>
</dbReference>
<dbReference type="GO" id="GO:0030154">
    <property type="term" value="P:cell differentiation"/>
    <property type="evidence" value="ECO:0007669"/>
    <property type="project" value="TreeGrafter"/>
</dbReference>
<sequence>MNLTKSSAVSSRDDAGHATIPKTSKICGVCGDVARCYHFGGLCCASCKAFFRRAVVNDRYKQYRCVYGGSCRIDVISRKHCSHCRLKQCLAIGMDKKWFMSDEMRAELKMKSMKKLRNNQEQLMILTQKICRQLAPADRSVDRTSGLVLSPDHAKEIHLLVHLCRRAYQVTEFPKHCQSSDCQSALPGQTAVIFASVIRRVFFFLRSIPQLQQLDESSQMSLLKERGMESLIIMSALTFDPIGRKWASKEGTSYNTLISESYPIHVCEKDFERLHGPAVMRKHFDTITSLLLSLNVDEQIVVLLALVAFFAIDDNQQGNSAEAAHILVIQEHFIELLKRYVHWKMGPEISEKVFARYILKLSDVREVHNLHKVAQLRLSSDEIHQLEHQLGGLALLKGGSQH</sequence>
<evidence type="ECO:0000256" key="5">
    <source>
        <dbReference type="ARBA" id="ARBA00023125"/>
    </source>
</evidence>
<gene>
    <name evidence="9" type="ORF">APZ42_012187</name>
</gene>
<reference evidence="9 10" key="1">
    <citation type="submission" date="2016-03" db="EMBL/GenBank/DDBJ databases">
        <title>EvidentialGene: Evidence-directed Construction of Genes on Genomes.</title>
        <authorList>
            <person name="Gilbert D.G."/>
            <person name="Choi J.-H."/>
            <person name="Mockaitis K."/>
            <person name="Colbourne J."/>
            <person name="Pfrender M."/>
        </authorList>
    </citation>
    <scope>NUCLEOTIDE SEQUENCE [LARGE SCALE GENOMIC DNA]</scope>
    <source>
        <strain evidence="9 10">Xinb3</strain>
        <tissue evidence="9">Complete organism</tissue>
    </source>
</reference>
<evidence type="ECO:0000256" key="2">
    <source>
        <dbReference type="ARBA" id="ARBA00022771"/>
    </source>
</evidence>
<dbReference type="EMBL" id="LRGB01000084">
    <property type="protein sequence ID" value="KZS21071.1"/>
    <property type="molecule type" value="Genomic_DNA"/>
</dbReference>
<dbReference type="GO" id="GO:0004879">
    <property type="term" value="F:nuclear receptor activity"/>
    <property type="evidence" value="ECO:0007669"/>
    <property type="project" value="TreeGrafter"/>
</dbReference>
<dbReference type="InterPro" id="IPR000536">
    <property type="entry name" value="Nucl_hrmn_rcpt_lig-bd"/>
</dbReference>
<dbReference type="Pfam" id="PF00104">
    <property type="entry name" value="Hormone_recep"/>
    <property type="match status" value="1"/>
</dbReference>
<keyword evidence="6" id="KW-0804">Transcription</keyword>
<dbReference type="STRING" id="35525.A0A0P5WD63"/>
<proteinExistence type="predicted"/>
<evidence type="ECO:0000256" key="7">
    <source>
        <dbReference type="ARBA" id="ARBA00023170"/>
    </source>
</evidence>
<dbReference type="PRINTS" id="PR00398">
    <property type="entry name" value="STRDHORMONER"/>
</dbReference>
<keyword evidence="8" id="KW-0539">Nucleus</keyword>
<dbReference type="InterPro" id="IPR001723">
    <property type="entry name" value="Nuclear_hrmn_rcpt"/>
</dbReference>
<dbReference type="PANTHER" id="PTHR24082">
    <property type="entry name" value="NUCLEAR HORMONE RECEPTOR"/>
    <property type="match status" value="1"/>
</dbReference>
<protein>
    <submittedName>
        <fullName evidence="9">Retinoid x receptor</fullName>
    </submittedName>
</protein>
<keyword evidence="4" id="KW-0805">Transcription regulation</keyword>
<dbReference type="SUPFAM" id="SSF57716">
    <property type="entry name" value="Glucocorticoid receptor-like (DNA-binding domain)"/>
    <property type="match status" value="1"/>
</dbReference>
<dbReference type="OrthoDB" id="6159439at2759"/>
<evidence type="ECO:0000313" key="9">
    <source>
        <dbReference type="EMBL" id="KZS21071.1"/>
    </source>
</evidence>
<dbReference type="PROSITE" id="PS00031">
    <property type="entry name" value="NUCLEAR_REC_DBD_1"/>
    <property type="match status" value="1"/>
</dbReference>
<dbReference type="PANTHER" id="PTHR24082:SF283">
    <property type="entry name" value="NUCLEAR HORMONE RECEPTOR HR96"/>
    <property type="match status" value="1"/>
</dbReference>
<evidence type="ECO:0000256" key="6">
    <source>
        <dbReference type="ARBA" id="ARBA00023163"/>
    </source>
</evidence>
<dbReference type="GO" id="GO:0008270">
    <property type="term" value="F:zinc ion binding"/>
    <property type="evidence" value="ECO:0007669"/>
    <property type="project" value="UniProtKB-KW"/>
</dbReference>
<dbReference type="Gene3D" id="1.10.565.10">
    <property type="entry name" value="Retinoid X Receptor"/>
    <property type="match status" value="1"/>
</dbReference>